<feature type="region of interest" description="Disordered" evidence="1">
    <location>
        <begin position="178"/>
        <end position="198"/>
    </location>
</feature>
<feature type="signal peptide" evidence="2">
    <location>
        <begin position="1"/>
        <end position="16"/>
    </location>
</feature>
<keyword evidence="2" id="KW-0732">Signal</keyword>
<protein>
    <recommendedName>
        <fullName evidence="5">DUF148 domain-containing protein</fullName>
    </recommendedName>
</protein>
<gene>
    <name evidence="3" type="ORF">Mgra_00000618</name>
</gene>
<keyword evidence="4" id="KW-1185">Reference proteome</keyword>
<evidence type="ECO:0000256" key="1">
    <source>
        <dbReference type="SAM" id="MobiDB-lite"/>
    </source>
</evidence>
<name>A0A8T0A473_9BILA</name>
<reference evidence="3" key="1">
    <citation type="journal article" date="2020" name="Ecol. Evol.">
        <title>Genome structure and content of the rice root-knot nematode (Meloidogyne graminicola).</title>
        <authorList>
            <person name="Phan N.T."/>
            <person name="Danchin E.G.J."/>
            <person name="Klopp C."/>
            <person name="Perfus-Barbeoch L."/>
            <person name="Kozlowski D.K."/>
            <person name="Koutsovoulos G.D."/>
            <person name="Lopez-Roques C."/>
            <person name="Bouchez O."/>
            <person name="Zahm M."/>
            <person name="Besnard G."/>
            <person name="Bellafiore S."/>
        </authorList>
    </citation>
    <scope>NUCLEOTIDE SEQUENCE</scope>
    <source>
        <strain evidence="3">VN-18</strain>
    </source>
</reference>
<dbReference type="EMBL" id="JABEBT010000002">
    <property type="protein sequence ID" value="KAF7640175.1"/>
    <property type="molecule type" value="Genomic_DNA"/>
</dbReference>
<dbReference type="Proteomes" id="UP000605970">
    <property type="component" value="Unassembled WGS sequence"/>
</dbReference>
<feature type="compositionally biased region" description="Basic residues" evidence="1">
    <location>
        <begin position="185"/>
        <end position="198"/>
    </location>
</feature>
<evidence type="ECO:0000313" key="4">
    <source>
        <dbReference type="Proteomes" id="UP000605970"/>
    </source>
</evidence>
<comment type="caution">
    <text evidence="3">The sequence shown here is derived from an EMBL/GenBank/DDBJ whole genome shotgun (WGS) entry which is preliminary data.</text>
</comment>
<sequence length="198" mass="22630">MQLLTLFLFFIKFVLCSGVTLLEDPAPLPENINDYTVLAIPGLNNDLMEELTPLAVKLNNDMYGPKDNDIIEDLTPPLDEGTYYITAQYEQFRTALNSLKEKFELINVEITEYDAPNTNLQLGINNQENEVNQGILEFLRNLKNKNIEMQNKVILAIQHIIVKVNEHIAHTRQHQNVNINQPQRGRGRRGHMGHGRGV</sequence>
<evidence type="ECO:0000256" key="2">
    <source>
        <dbReference type="SAM" id="SignalP"/>
    </source>
</evidence>
<evidence type="ECO:0008006" key="5">
    <source>
        <dbReference type="Google" id="ProtNLM"/>
    </source>
</evidence>
<accession>A0A8T0A473</accession>
<dbReference type="EMBL" id="JABEBT010000002">
    <property type="protein sequence ID" value="KAF7640174.1"/>
    <property type="molecule type" value="Genomic_DNA"/>
</dbReference>
<evidence type="ECO:0000313" key="3">
    <source>
        <dbReference type="EMBL" id="KAF7640175.1"/>
    </source>
</evidence>
<organism evidence="3 4">
    <name type="scientific">Meloidogyne graminicola</name>
    <dbReference type="NCBI Taxonomy" id="189291"/>
    <lineage>
        <taxon>Eukaryota</taxon>
        <taxon>Metazoa</taxon>
        <taxon>Ecdysozoa</taxon>
        <taxon>Nematoda</taxon>
        <taxon>Chromadorea</taxon>
        <taxon>Rhabditida</taxon>
        <taxon>Tylenchina</taxon>
        <taxon>Tylenchomorpha</taxon>
        <taxon>Tylenchoidea</taxon>
        <taxon>Meloidogynidae</taxon>
        <taxon>Meloidogyninae</taxon>
        <taxon>Meloidogyne</taxon>
    </lineage>
</organism>
<feature type="chain" id="PRO_5036274453" description="DUF148 domain-containing protein" evidence="2">
    <location>
        <begin position="17"/>
        <end position="198"/>
    </location>
</feature>
<dbReference type="AlphaFoldDB" id="A0A8T0A473"/>
<proteinExistence type="predicted"/>